<evidence type="ECO:0000256" key="5">
    <source>
        <dbReference type="ARBA" id="ARBA00022737"/>
    </source>
</evidence>
<evidence type="ECO:0000256" key="2">
    <source>
        <dbReference type="ARBA" id="ARBA00022614"/>
    </source>
</evidence>
<evidence type="ECO:0000313" key="15">
    <source>
        <dbReference type="Proteomes" id="UP000335636"/>
    </source>
</evidence>
<protein>
    <recommendedName>
        <fullName evidence="11">Leucine-rich repeat-containing protein 19</fullName>
    </recommendedName>
</protein>
<comment type="caution">
    <text evidence="14">The sequence shown here is derived from an EMBL/GenBank/DDBJ whole genome shotgun (WGS) entry which is preliminary data.</text>
</comment>
<dbReference type="PANTHER" id="PTHR31450:SF4">
    <property type="entry name" value="LEUCINE-RICH REPEAT-CONTAINING PROTEIN 19"/>
    <property type="match status" value="1"/>
</dbReference>
<gene>
    <name evidence="14" type="ORF">MONAX_5E011244</name>
</gene>
<dbReference type="Proteomes" id="UP000335636">
    <property type="component" value="Unassembled WGS sequence"/>
</dbReference>
<dbReference type="PANTHER" id="PTHR31450">
    <property type="entry name" value="LEUCINE-RICH REPEAT-CONTAINING PROTEIN 19 LRRC19 FAMILY MEMBER"/>
    <property type="match status" value="1"/>
</dbReference>
<dbReference type="InterPro" id="IPR000483">
    <property type="entry name" value="Cys-rich_flank_reg_C"/>
</dbReference>
<dbReference type="AlphaFoldDB" id="A0A5E4CM12"/>
<evidence type="ECO:0000256" key="9">
    <source>
        <dbReference type="ARBA" id="ARBA00055634"/>
    </source>
</evidence>
<dbReference type="EMBL" id="CABDUW010001483">
    <property type="protein sequence ID" value="VTJ81981.1"/>
    <property type="molecule type" value="Genomic_DNA"/>
</dbReference>
<keyword evidence="3 12" id="KW-0812">Transmembrane</keyword>
<comment type="subunit">
    <text evidence="10">Interacts with TRAF2 and TRAF6.</text>
</comment>
<evidence type="ECO:0000256" key="1">
    <source>
        <dbReference type="ARBA" id="ARBA00004479"/>
    </source>
</evidence>
<name>A0A5E4CM12_MARMO</name>
<dbReference type="Pfam" id="PF15176">
    <property type="entry name" value="LRR19-TM"/>
    <property type="match status" value="1"/>
</dbReference>
<evidence type="ECO:0000259" key="13">
    <source>
        <dbReference type="SMART" id="SM00082"/>
    </source>
</evidence>
<dbReference type="InterPro" id="IPR003591">
    <property type="entry name" value="Leu-rich_rpt_typical-subtyp"/>
</dbReference>
<evidence type="ECO:0000256" key="6">
    <source>
        <dbReference type="ARBA" id="ARBA00022989"/>
    </source>
</evidence>
<keyword evidence="8" id="KW-0325">Glycoprotein</keyword>
<comment type="subcellular location">
    <subcellularLocation>
        <location evidence="1">Membrane</location>
        <topology evidence="1">Single-pass type I membrane protein</topology>
    </subcellularLocation>
</comment>
<organism evidence="14 15">
    <name type="scientific">Marmota monax</name>
    <name type="common">Woodchuck</name>
    <dbReference type="NCBI Taxonomy" id="9995"/>
    <lineage>
        <taxon>Eukaryota</taxon>
        <taxon>Metazoa</taxon>
        <taxon>Chordata</taxon>
        <taxon>Craniata</taxon>
        <taxon>Vertebrata</taxon>
        <taxon>Euteleostomi</taxon>
        <taxon>Mammalia</taxon>
        <taxon>Eutheria</taxon>
        <taxon>Euarchontoglires</taxon>
        <taxon>Glires</taxon>
        <taxon>Rodentia</taxon>
        <taxon>Sciuromorpha</taxon>
        <taxon>Sciuridae</taxon>
        <taxon>Xerinae</taxon>
        <taxon>Marmotini</taxon>
        <taxon>Marmota</taxon>
    </lineage>
</organism>
<dbReference type="Gene3D" id="3.80.10.10">
    <property type="entry name" value="Ribonuclease Inhibitor"/>
    <property type="match status" value="1"/>
</dbReference>
<keyword evidence="5" id="KW-0677">Repeat</keyword>
<evidence type="ECO:0000256" key="10">
    <source>
        <dbReference type="ARBA" id="ARBA00062004"/>
    </source>
</evidence>
<dbReference type="GO" id="GO:0038023">
    <property type="term" value="F:signaling receptor activity"/>
    <property type="evidence" value="ECO:0007669"/>
    <property type="project" value="TreeGrafter"/>
</dbReference>
<dbReference type="SMART" id="SM00369">
    <property type="entry name" value="LRR_TYP"/>
    <property type="match status" value="4"/>
</dbReference>
<proteinExistence type="predicted"/>
<dbReference type="GO" id="GO:1901224">
    <property type="term" value="P:positive regulation of non-canonical NF-kappaB signal transduction"/>
    <property type="evidence" value="ECO:0007669"/>
    <property type="project" value="TreeGrafter"/>
</dbReference>
<keyword evidence="4" id="KW-0732">Signal</keyword>
<dbReference type="SMART" id="SM00082">
    <property type="entry name" value="LRRCT"/>
    <property type="match status" value="1"/>
</dbReference>
<feature type="domain" description="LRRCT" evidence="13">
    <location>
        <begin position="192"/>
        <end position="243"/>
    </location>
</feature>
<evidence type="ECO:0000256" key="7">
    <source>
        <dbReference type="ARBA" id="ARBA00023136"/>
    </source>
</evidence>
<evidence type="ECO:0000313" key="14">
    <source>
        <dbReference type="EMBL" id="VTJ81981.1"/>
    </source>
</evidence>
<sequence length="386" mass="44636">MTHQSQRQKEKVKACNMKFTCITVLFWPFSMLLLLDKSQTSKIEVKCNFTEKDYSLIPVGINNNVTILDLSYNKITLNVTDTRVLQKYFLLTELYLIQNNITILHNSSFSNLSNLEILNICRNSIYVIQQDAFVGLNKLKQLHLCQNKILQLNPDMFMPLNNLKLLNLQGNLISYFDVPQLFHLELIILYGNPWNCTCSLFNLQNWLKTSNVILENENITMCSYPHSLKCYNIKTVPYMAECYSKFASSITEDLYVHFQSISNSTFNSSLNNFTRNSEHEPLGKSWVFLVGVVVTALMTSLLILTAIKCPIWYNFLLSYNHRRLEEHEAETYEDGFPGNSNSLPQIGDINSEDTTVIFEQLHSFVAEDDGFIEDKYIDTHELCEEN</sequence>
<evidence type="ECO:0000256" key="8">
    <source>
        <dbReference type="ARBA" id="ARBA00023180"/>
    </source>
</evidence>
<evidence type="ECO:0000256" key="12">
    <source>
        <dbReference type="SAM" id="Phobius"/>
    </source>
</evidence>
<evidence type="ECO:0000256" key="3">
    <source>
        <dbReference type="ARBA" id="ARBA00022692"/>
    </source>
</evidence>
<evidence type="ECO:0000256" key="11">
    <source>
        <dbReference type="ARBA" id="ARBA00071470"/>
    </source>
</evidence>
<accession>A0A5E4CM12</accession>
<dbReference type="Pfam" id="PF13855">
    <property type="entry name" value="LRR_8"/>
    <property type="match status" value="1"/>
</dbReference>
<keyword evidence="15" id="KW-1185">Reference proteome</keyword>
<comment type="function">
    <text evidence="9">Pathogen-recognition receptor which mediates the activation of TRAF2- and TRAF6 NF-kappa-B signaling pathways and induces the expression of pro-inflammatory cytokines. In kidney, prevents infection by uropathogenic bacteria by inducing the production of cytokines, chemokines and antimicrobial substances. In gut, involved in host-microbiota interactions, plays a critical role in promoting the recruitment of immune cells and intestinal inflammation.</text>
</comment>
<dbReference type="InterPro" id="IPR032675">
    <property type="entry name" value="LRR_dom_sf"/>
</dbReference>
<feature type="transmembrane region" description="Helical" evidence="12">
    <location>
        <begin position="286"/>
        <end position="313"/>
    </location>
</feature>
<evidence type="ECO:0000256" key="4">
    <source>
        <dbReference type="ARBA" id="ARBA00022729"/>
    </source>
</evidence>
<dbReference type="GO" id="GO:0005886">
    <property type="term" value="C:plasma membrane"/>
    <property type="evidence" value="ECO:0007669"/>
    <property type="project" value="TreeGrafter"/>
</dbReference>
<dbReference type="FunFam" id="3.80.10.10:FF:000865">
    <property type="entry name" value="Leucine-rich repeat-containing protein 19"/>
    <property type="match status" value="1"/>
</dbReference>
<dbReference type="InterPro" id="IPR001611">
    <property type="entry name" value="Leu-rich_rpt"/>
</dbReference>
<dbReference type="SUPFAM" id="SSF52058">
    <property type="entry name" value="L domain-like"/>
    <property type="match status" value="1"/>
</dbReference>
<keyword evidence="6 12" id="KW-1133">Transmembrane helix</keyword>
<keyword evidence="7 12" id="KW-0472">Membrane</keyword>
<keyword evidence="2" id="KW-0433">Leucine-rich repeat</keyword>
<reference evidence="14" key="1">
    <citation type="submission" date="2019-04" db="EMBL/GenBank/DDBJ databases">
        <authorList>
            <person name="Alioto T."/>
            <person name="Alioto T."/>
        </authorList>
    </citation>
    <scope>NUCLEOTIDE SEQUENCE [LARGE SCALE GENOMIC DNA]</scope>
</reference>